<feature type="domain" description="Mediator complex subunit MED14 N-terminal" evidence="11">
    <location>
        <begin position="17"/>
        <end position="206"/>
    </location>
</feature>
<keyword evidence="5 9" id="KW-0010">Activator</keyword>
<dbReference type="InterPro" id="IPR013947">
    <property type="entry name" value="Mediator_Med14"/>
</dbReference>
<evidence type="ECO:0000256" key="10">
    <source>
        <dbReference type="SAM" id="MobiDB-lite"/>
    </source>
</evidence>
<evidence type="ECO:0000256" key="3">
    <source>
        <dbReference type="ARBA" id="ARBA00019619"/>
    </source>
</evidence>
<name>A0AA85ITL4_TRIRE</name>
<reference evidence="15 16" key="2">
    <citation type="submission" date="2023-11" db="UniProtKB">
        <authorList>
            <consortium name="WormBaseParasite"/>
        </authorList>
    </citation>
    <scope>IDENTIFICATION</scope>
</reference>
<evidence type="ECO:0000313" key="14">
    <source>
        <dbReference type="Proteomes" id="UP000050795"/>
    </source>
</evidence>
<evidence type="ECO:0000256" key="9">
    <source>
        <dbReference type="RuleBase" id="RU365082"/>
    </source>
</evidence>
<dbReference type="Pfam" id="PF25065">
    <property type="entry name" value="RM3_Med14"/>
    <property type="match status" value="1"/>
</dbReference>
<dbReference type="GO" id="GO:0070847">
    <property type="term" value="C:core mediator complex"/>
    <property type="evidence" value="ECO:0007669"/>
    <property type="project" value="TreeGrafter"/>
</dbReference>
<comment type="subcellular location">
    <subcellularLocation>
        <location evidence="1 9">Nucleus</location>
    </subcellularLocation>
</comment>
<feature type="domain" description="Mediator of RNA polymerase II transcription subunit 14 RM2" evidence="12">
    <location>
        <begin position="289"/>
        <end position="375"/>
    </location>
</feature>
<evidence type="ECO:0000256" key="1">
    <source>
        <dbReference type="ARBA" id="ARBA00004123"/>
    </source>
</evidence>
<evidence type="ECO:0000256" key="8">
    <source>
        <dbReference type="ARBA" id="ARBA00032007"/>
    </source>
</evidence>
<keyword evidence="7 9" id="KW-0539">Nucleus</keyword>
<dbReference type="WBParaSite" id="TREG1_108940.3">
    <property type="protein sequence ID" value="TREG1_108940.3"/>
    <property type="gene ID" value="TREG1_108940"/>
</dbReference>
<dbReference type="GO" id="GO:0006357">
    <property type="term" value="P:regulation of transcription by RNA polymerase II"/>
    <property type="evidence" value="ECO:0007669"/>
    <property type="project" value="InterPro"/>
</dbReference>
<comment type="function">
    <text evidence="9">Component of the Mediator complex, a coactivator involved in the regulated transcription of nearly all RNA polymerase II-dependent genes. Mediator functions as a bridge to convey information from gene-specific regulatory proteins to the basal RNA polymerase II transcription machinery. Mediator is recruited to promoters by direct interactions with regulatory proteins and serves as a scaffold for the assembly of a functional preinitiation complex with RNA polymerase II and the general transcription factors.</text>
</comment>
<dbReference type="Pfam" id="PF22981">
    <property type="entry name" value="RM2_Med14"/>
    <property type="match status" value="1"/>
</dbReference>
<keyword evidence="4 9" id="KW-0805">Transcription regulation</keyword>
<evidence type="ECO:0000259" key="13">
    <source>
        <dbReference type="Pfam" id="PF25065"/>
    </source>
</evidence>
<comment type="similarity">
    <text evidence="2 9">Belongs to the Mediator complex subunit 14 family.</text>
</comment>
<proteinExistence type="inferred from homology"/>
<dbReference type="GO" id="GO:0003712">
    <property type="term" value="F:transcription coregulator activity"/>
    <property type="evidence" value="ECO:0007669"/>
    <property type="project" value="UniProtKB-UniRule"/>
</dbReference>
<sequence length="1657" mass="183511">MSERSEMEHVSRFSVGTIPLSVLIEFISQKVYTDLMRLIDLLPSKTDLEKKIEIATFFSRTQHIFIRLEALVKWSNSASKVDKCEKISNFLEEQTFFLISTANALSRLLRETLVSARLPPFSVLSAIEVFTKKGYTRLPKSIKNCAVVEQSINEKEKQEVLLNLNSLIQTRLSLSQIPNQFRKIKITNGRAHFLVPNEFSVTLTLMSEALDFPWRILDIKFLIKDPLMNYQDLVHPAQTRLIINQAQSRLLHRQFDKRPPLVHLYDMLHAFSLSLQLDMLHEQAQRIRSKRSPDQFTIEAYRPSRCLSICYWHGLARTQYNSIMSLDGKLYPTAYSLTIHVDMTEPRRPLCLSHRPEISTSLTQLVGTTVQRNCLSIETLLTQTMFARGKQMLQDLRQELLVLSPGPVRLTDAPLCLYVPVLWPCGSQESLQVRIDPVQGFICASFPLLTSLDTEFGALSSPVNIPSNFTGITENFSRSSAINALASLESAFNQASSNRVRIVTASGGGGLVQPHESDRISSIQSRSLRNLAHGDVRWRTVISDCLEHLRLCLGLTRLMQTAKIHRPFWHPFKRHLPLILSPVQVAAAKTPWCEMLIRLQQSCRWPILFAQLFPNNEYYIACEVILAPLNVLYKYYLIVCSALPEHYMSSISTNSQGVLVYNNQGEVSSTTTATTTAGHHHQQQHPGETGLFLQVTHFTPLSPDIVWSNNPSITLQRLCACIRKAQANIADGRSSRLTELLNRIKLSHAIDTEAISSSSNSGSSSTLDEPQATVPTLAHLFSRLGENVITSYITMELSCAGIEHTGIHYDGSGCLPTIAITSIPFNPPSWYPTGGGIIPLMNYVHEIVLRPYFDPFTHRRSWQLDILFTGIQPHLNNAANRKSKSSKYIRHQTAEWTVSRLEHFIIVVHNILIEWESLCLMHALCYHVVSNPEIHLPDGVEVYSYNLKSLALVYGKTYLAEISMPTGGNRFNLSLGFRPLDSASSSVVNDDRHGDNRNNNNDGDADDCGDDGIAAFSADGDDDHIVNVDFNHHMIVRQHLEELLNTSKSIHVLATTLLNTLKFFQSMEYLRDLVLSYNGLKVFPFSNNSIKSVRGIVLIALSSNDLILIYRASLSLRIILKKLPQPATLPSLQSSSSSSYNHNDSWKYLKCIQLSDGYSQLTGKISYPSVPVPTESWDSQTNSGNADLCNLVPLPAFTKFLKSLEELFEMNAEEISTGLTVSQFIQLIRPTYTKLKLRVTSKCSTIPTPTATTMTTSNRMNSKLTLLESYLSTSLLFHAAVLANQSLDVPVLAVMNDQKADDHRINQQNTNDVYANAAFMSVWPICQLTVHVSMLSTCCRQPTGIESSSCSPSSCWWRLKLQLTQNQSGACDHRWPPDSLSVFEEFFDNRVCSFPFQPSAVTAFFQLLLLPPHALRAMARVLAFDLHSPAQAPVYVRIGLIGMGINSRVTAVANSMGNNNNNNQSTNSAQQNLLIFDTGTDLQVGMPGIIVRPPKITLQLLIMRSHSRHQAKGPVPLAQLVVVGYDWEANHVVIYPTSGQQQGGVGNNSGSNNTGIGGPGTSSNNLRGQSDTGGGSSPSLLRLLHDTDVESKANAMASSSSDSALVQLVLLITQTVAASYPISSAGPAALNSGLTGFPTAPGSGGGGGGGGPQGLYG</sequence>
<dbReference type="InterPro" id="IPR055113">
    <property type="entry name" value="Med14_RM2"/>
</dbReference>
<organism evidence="14 15">
    <name type="scientific">Trichobilharzia regenti</name>
    <name type="common">Nasal bird schistosome</name>
    <dbReference type="NCBI Taxonomy" id="157069"/>
    <lineage>
        <taxon>Eukaryota</taxon>
        <taxon>Metazoa</taxon>
        <taxon>Spiralia</taxon>
        <taxon>Lophotrochozoa</taxon>
        <taxon>Platyhelminthes</taxon>
        <taxon>Trematoda</taxon>
        <taxon>Digenea</taxon>
        <taxon>Strigeidida</taxon>
        <taxon>Schistosomatoidea</taxon>
        <taxon>Schistosomatidae</taxon>
        <taxon>Trichobilharzia</taxon>
    </lineage>
</organism>
<dbReference type="Proteomes" id="UP000050795">
    <property type="component" value="Unassembled WGS sequence"/>
</dbReference>
<dbReference type="WBParaSite" id="TREG1_108940.2">
    <property type="protein sequence ID" value="TREG1_108940.2"/>
    <property type="gene ID" value="TREG1_108940"/>
</dbReference>
<evidence type="ECO:0000256" key="5">
    <source>
        <dbReference type="ARBA" id="ARBA00023159"/>
    </source>
</evidence>
<evidence type="ECO:0000259" key="12">
    <source>
        <dbReference type="Pfam" id="PF22981"/>
    </source>
</evidence>
<protein>
    <recommendedName>
        <fullName evidence="3 9">Mediator of RNA polymerase II transcription subunit 14</fullName>
    </recommendedName>
    <alternativeName>
        <fullName evidence="8 9">Mediator complex subunit 14</fullName>
    </alternativeName>
</protein>
<dbReference type="Pfam" id="PF08638">
    <property type="entry name" value="Med14"/>
    <property type="match status" value="1"/>
</dbReference>
<evidence type="ECO:0000256" key="6">
    <source>
        <dbReference type="ARBA" id="ARBA00023163"/>
    </source>
</evidence>
<dbReference type="PANTHER" id="PTHR12809:SF2">
    <property type="entry name" value="MEDIATOR OF RNA POLYMERASE II TRANSCRIPTION SUBUNIT 14"/>
    <property type="match status" value="1"/>
</dbReference>
<dbReference type="InterPro" id="IPR055122">
    <property type="entry name" value="Med14_N"/>
</dbReference>
<keyword evidence="6 9" id="KW-0804">Transcription</keyword>
<evidence type="ECO:0000256" key="2">
    <source>
        <dbReference type="ARBA" id="ARBA00007813"/>
    </source>
</evidence>
<evidence type="ECO:0000313" key="16">
    <source>
        <dbReference type="WBParaSite" id="TREG1_108940.3"/>
    </source>
</evidence>
<accession>A0AA85ITL4</accession>
<evidence type="ECO:0000313" key="15">
    <source>
        <dbReference type="WBParaSite" id="TREG1_108940.2"/>
    </source>
</evidence>
<dbReference type="GO" id="GO:0016592">
    <property type="term" value="C:mediator complex"/>
    <property type="evidence" value="ECO:0007669"/>
    <property type="project" value="UniProtKB-UniRule"/>
</dbReference>
<evidence type="ECO:0000256" key="7">
    <source>
        <dbReference type="ARBA" id="ARBA00023242"/>
    </source>
</evidence>
<feature type="domain" description="Mediator of RNA polymerase II transcription subunit 14 RM3" evidence="13">
    <location>
        <begin position="378"/>
        <end position="449"/>
    </location>
</feature>
<feature type="region of interest" description="Disordered" evidence="10">
    <location>
        <begin position="1538"/>
        <end position="1581"/>
    </location>
</feature>
<reference evidence="14" key="1">
    <citation type="submission" date="2022-06" db="EMBL/GenBank/DDBJ databases">
        <authorList>
            <person name="Berger JAMES D."/>
            <person name="Berger JAMES D."/>
        </authorList>
    </citation>
    <scope>NUCLEOTIDE SEQUENCE [LARGE SCALE GENOMIC DNA]</scope>
</reference>
<dbReference type="InterPro" id="IPR056879">
    <property type="entry name" value="RM3_Med14"/>
</dbReference>
<dbReference type="PANTHER" id="PTHR12809">
    <property type="entry name" value="MEDIATOR COMPLEX SUBUNIT"/>
    <property type="match status" value="1"/>
</dbReference>
<keyword evidence="14" id="KW-1185">Reference proteome</keyword>
<evidence type="ECO:0000259" key="11">
    <source>
        <dbReference type="Pfam" id="PF08638"/>
    </source>
</evidence>
<comment type="subunit">
    <text evidence="9">Component of the Mediator complex.</text>
</comment>
<feature type="region of interest" description="Disordered" evidence="10">
    <location>
        <begin position="986"/>
        <end position="1006"/>
    </location>
</feature>
<evidence type="ECO:0000256" key="4">
    <source>
        <dbReference type="ARBA" id="ARBA00023015"/>
    </source>
</evidence>